<dbReference type="GO" id="GO:0005737">
    <property type="term" value="C:cytoplasm"/>
    <property type="evidence" value="ECO:0007669"/>
    <property type="project" value="TreeGrafter"/>
</dbReference>
<dbReference type="SUPFAM" id="SSF46894">
    <property type="entry name" value="C-terminal effector domain of the bipartite response regulators"/>
    <property type="match status" value="1"/>
</dbReference>
<feature type="domain" description="HTH luxR-type" evidence="4">
    <location>
        <begin position="511"/>
        <end position="576"/>
    </location>
</feature>
<dbReference type="Pfam" id="PF00196">
    <property type="entry name" value="GerE"/>
    <property type="match status" value="1"/>
</dbReference>
<dbReference type="SMART" id="SM00421">
    <property type="entry name" value="HTH_LUXR"/>
    <property type="match status" value="1"/>
</dbReference>
<evidence type="ECO:0000256" key="3">
    <source>
        <dbReference type="SAM" id="MobiDB-lite"/>
    </source>
</evidence>
<organism evidence="5 6">
    <name type="scientific">Acrocarpospora corrugata</name>
    <dbReference type="NCBI Taxonomy" id="35763"/>
    <lineage>
        <taxon>Bacteria</taxon>
        <taxon>Bacillati</taxon>
        <taxon>Actinomycetota</taxon>
        <taxon>Actinomycetes</taxon>
        <taxon>Streptosporangiales</taxon>
        <taxon>Streptosporangiaceae</taxon>
        <taxon>Acrocarpospora</taxon>
    </lineage>
</organism>
<dbReference type="InterPro" id="IPR000792">
    <property type="entry name" value="Tscrpt_reg_LuxR_C"/>
</dbReference>
<dbReference type="GO" id="GO:0006355">
    <property type="term" value="P:regulation of DNA-templated transcription"/>
    <property type="evidence" value="ECO:0007669"/>
    <property type="project" value="InterPro"/>
</dbReference>
<dbReference type="AlphaFoldDB" id="A0A5M3VU53"/>
<dbReference type="PANTHER" id="PTHR16305:SF35">
    <property type="entry name" value="TRANSCRIPTIONAL ACTIVATOR DOMAIN"/>
    <property type="match status" value="1"/>
</dbReference>
<reference evidence="5 6" key="1">
    <citation type="submission" date="2019-10" db="EMBL/GenBank/DDBJ databases">
        <title>Whole genome shotgun sequence of Acrocarpospora corrugata NBRC 13972.</title>
        <authorList>
            <person name="Ichikawa N."/>
            <person name="Kimura A."/>
            <person name="Kitahashi Y."/>
            <person name="Komaki H."/>
            <person name="Oguchi A."/>
        </authorList>
    </citation>
    <scope>NUCLEOTIDE SEQUENCE [LARGE SCALE GENOMIC DNA]</scope>
    <source>
        <strain evidence="5 6">NBRC 13972</strain>
    </source>
</reference>
<dbReference type="GO" id="GO:0005524">
    <property type="term" value="F:ATP binding"/>
    <property type="evidence" value="ECO:0007669"/>
    <property type="project" value="UniProtKB-KW"/>
</dbReference>
<evidence type="ECO:0000259" key="4">
    <source>
        <dbReference type="PROSITE" id="PS50043"/>
    </source>
</evidence>
<dbReference type="PRINTS" id="PR00038">
    <property type="entry name" value="HTHLUXR"/>
</dbReference>
<dbReference type="InterPro" id="IPR016032">
    <property type="entry name" value="Sig_transdc_resp-reg_C-effctor"/>
</dbReference>
<feature type="region of interest" description="Disordered" evidence="3">
    <location>
        <begin position="348"/>
        <end position="409"/>
    </location>
</feature>
<dbReference type="GO" id="GO:0004016">
    <property type="term" value="F:adenylate cyclase activity"/>
    <property type="evidence" value="ECO:0007669"/>
    <property type="project" value="TreeGrafter"/>
</dbReference>
<gene>
    <name evidence="5" type="ORF">Acor_14930</name>
</gene>
<protein>
    <recommendedName>
        <fullName evidence="4">HTH luxR-type domain-containing protein</fullName>
    </recommendedName>
</protein>
<evidence type="ECO:0000256" key="2">
    <source>
        <dbReference type="ARBA" id="ARBA00022840"/>
    </source>
</evidence>
<dbReference type="EMBL" id="BLAD01000040">
    <property type="protein sequence ID" value="GER99429.1"/>
    <property type="molecule type" value="Genomic_DNA"/>
</dbReference>
<dbReference type="Gene3D" id="1.10.10.10">
    <property type="entry name" value="Winged helix-like DNA-binding domain superfamily/Winged helix DNA-binding domain"/>
    <property type="match status" value="1"/>
</dbReference>
<evidence type="ECO:0000256" key="1">
    <source>
        <dbReference type="ARBA" id="ARBA00022741"/>
    </source>
</evidence>
<dbReference type="CDD" id="cd06170">
    <property type="entry name" value="LuxR_C_like"/>
    <property type="match status" value="1"/>
</dbReference>
<dbReference type="GO" id="GO:0003677">
    <property type="term" value="F:DNA binding"/>
    <property type="evidence" value="ECO:0007669"/>
    <property type="project" value="InterPro"/>
</dbReference>
<sequence>MAGRRPLLVTLDDLQWADTTTLMAVRTLHASLAELPVAWLLARTVTDGHHHVDALFDILERHGAPRVRLPPLPAAAVAELAADVLRAPPDPALLALAADADGNPGLLVDLLRGLRDENCLEITPGRARILSAHLPDRLQISVRQRLDLLTPEARQLVETAAVLGRAFRLEETAELLGSSPALLLPALEEAITAGVLAADAETLTFQHEVLWRAVIEGLPPAIRGPLHRQADDMRAAHGTTSDSDVRDMLRRGDLADAAARAEADRSALPPDTSPARIRSELLLAQVVEARDGAGPAMTLLRHFCAEPATCRTLLSAEPTAAPWLVRLALTLGRRALAERVTVLSAELASTTPASAAPASADRASAAPTSADRASGEPASVDRASADQVSRGPESADWASAEPVSAELASADPGRRRFTAAAAHAHGLLCADASALSRAARTAPDAWCRASASEDLGVILARAGERPGALRGLDEALTGYGECGATRDAARVRRRMRRMGVRHRHWSAADHPVSGWDSLTATELRVSHLVAQGWTNRQVAEQMFISVHTVAFHLRQVFRKLEIDSRVSLARLAAEADHRPE</sequence>
<dbReference type="Proteomes" id="UP000334990">
    <property type="component" value="Unassembled WGS sequence"/>
</dbReference>
<dbReference type="InterPro" id="IPR036388">
    <property type="entry name" value="WH-like_DNA-bd_sf"/>
</dbReference>
<comment type="caution">
    <text evidence="5">The sequence shown here is derived from an EMBL/GenBank/DDBJ whole genome shotgun (WGS) entry which is preliminary data.</text>
</comment>
<dbReference type="PROSITE" id="PS50043">
    <property type="entry name" value="HTH_LUXR_2"/>
    <property type="match status" value="1"/>
</dbReference>
<keyword evidence="2" id="KW-0067">ATP-binding</keyword>
<feature type="compositionally biased region" description="Low complexity" evidence="3">
    <location>
        <begin position="348"/>
        <end position="372"/>
    </location>
</feature>
<keyword evidence="1" id="KW-0547">Nucleotide-binding</keyword>
<keyword evidence="6" id="KW-1185">Reference proteome</keyword>
<dbReference type="PANTHER" id="PTHR16305">
    <property type="entry name" value="TESTICULAR SOLUBLE ADENYLYL CYCLASE"/>
    <property type="match status" value="1"/>
</dbReference>
<evidence type="ECO:0000313" key="6">
    <source>
        <dbReference type="Proteomes" id="UP000334990"/>
    </source>
</evidence>
<name>A0A5M3VU53_9ACTN</name>
<evidence type="ECO:0000313" key="5">
    <source>
        <dbReference type="EMBL" id="GER99429.1"/>
    </source>
</evidence>
<proteinExistence type="predicted"/>
<accession>A0A5M3VU53</accession>